<dbReference type="AlphaFoldDB" id="A0A3D9HZ55"/>
<dbReference type="Proteomes" id="UP000256977">
    <property type="component" value="Unassembled WGS sequence"/>
</dbReference>
<dbReference type="RefSeq" id="WP_116065421.1">
    <property type="nucleotide sequence ID" value="NZ_QRDZ01000047.1"/>
</dbReference>
<evidence type="ECO:0000313" key="1">
    <source>
        <dbReference type="EMBL" id="RED54669.1"/>
    </source>
</evidence>
<evidence type="ECO:0000313" key="2">
    <source>
        <dbReference type="Proteomes" id="UP000256977"/>
    </source>
</evidence>
<gene>
    <name evidence="1" type="ORF">DFP98_14731</name>
</gene>
<organism evidence="1 2">
    <name type="scientific">Cohnella phaseoli</name>
    <dbReference type="NCBI Taxonomy" id="456490"/>
    <lineage>
        <taxon>Bacteria</taxon>
        <taxon>Bacillati</taxon>
        <taxon>Bacillota</taxon>
        <taxon>Bacilli</taxon>
        <taxon>Bacillales</taxon>
        <taxon>Paenibacillaceae</taxon>
        <taxon>Cohnella</taxon>
    </lineage>
</organism>
<protein>
    <recommendedName>
        <fullName evidence="3">Heat induced stress protein YflT</fullName>
    </recommendedName>
</protein>
<comment type="caution">
    <text evidence="1">The sequence shown here is derived from an EMBL/GenBank/DDBJ whole genome shotgun (WGS) entry which is preliminary data.</text>
</comment>
<accession>A0A3D9HZ55</accession>
<dbReference type="OrthoDB" id="2375806at2"/>
<sequence>MAERTIVAYFKTPGEAEQAVDRMQALRLTNHSIERNGGGYPDGDAPQAGNLEFSLFAGFPGASYLALGSNFIPSAGMLAAANISAGGFSSDGYTNGRDLVLTATVDEDDYEQALQIVEESGGSR</sequence>
<evidence type="ECO:0008006" key="3">
    <source>
        <dbReference type="Google" id="ProtNLM"/>
    </source>
</evidence>
<reference evidence="1 2" key="1">
    <citation type="submission" date="2018-07" db="EMBL/GenBank/DDBJ databases">
        <title>Genomic Encyclopedia of Type Strains, Phase III (KMG-III): the genomes of soil and plant-associated and newly described type strains.</title>
        <authorList>
            <person name="Whitman W."/>
        </authorList>
    </citation>
    <scope>NUCLEOTIDE SEQUENCE [LARGE SCALE GENOMIC DNA]</scope>
    <source>
        <strain evidence="1 2">CECT 7287</strain>
    </source>
</reference>
<dbReference type="EMBL" id="QRDZ01000047">
    <property type="protein sequence ID" value="RED54669.1"/>
    <property type="molecule type" value="Genomic_DNA"/>
</dbReference>
<name>A0A3D9HZ55_9BACL</name>
<proteinExistence type="predicted"/>
<keyword evidence="2" id="KW-1185">Reference proteome</keyword>